<dbReference type="PANTHER" id="PTHR46182">
    <property type="entry name" value="FI19480P1"/>
    <property type="match status" value="1"/>
</dbReference>
<comment type="caution">
    <text evidence="3">The sequence shown here is derived from an EMBL/GenBank/DDBJ whole genome shotgun (WGS) entry which is preliminary data.</text>
</comment>
<keyword evidence="1" id="KW-0732">Signal</keyword>
<feature type="domain" description="PKD/Chitinase" evidence="2">
    <location>
        <begin position="620"/>
        <end position="713"/>
    </location>
</feature>
<feature type="signal peptide" evidence="1">
    <location>
        <begin position="1"/>
        <end position="36"/>
    </location>
</feature>
<dbReference type="PROSITE" id="PS51257">
    <property type="entry name" value="PROKAR_LIPOPROTEIN"/>
    <property type="match status" value="1"/>
</dbReference>
<dbReference type="EMBL" id="JACYFT010000001">
    <property type="protein sequence ID" value="MBD8049691.1"/>
    <property type="molecule type" value="Genomic_DNA"/>
</dbReference>
<dbReference type="AlphaFoldDB" id="A0A927FFG1"/>
<dbReference type="GO" id="GO:0016020">
    <property type="term" value="C:membrane"/>
    <property type="evidence" value="ECO:0007669"/>
    <property type="project" value="TreeGrafter"/>
</dbReference>
<dbReference type="PANTHER" id="PTHR46182:SF2">
    <property type="entry name" value="FI19480P1"/>
    <property type="match status" value="1"/>
</dbReference>
<dbReference type="InterPro" id="IPR013783">
    <property type="entry name" value="Ig-like_fold"/>
</dbReference>
<feature type="domain" description="PKD/Chitinase" evidence="2">
    <location>
        <begin position="244"/>
        <end position="332"/>
    </location>
</feature>
<dbReference type="InterPro" id="IPR029865">
    <property type="entry name" value="KIAA0319-like"/>
</dbReference>
<dbReference type="RefSeq" id="WP_191818143.1">
    <property type="nucleotide sequence ID" value="NZ_JACYFT010000001.1"/>
</dbReference>
<dbReference type="SMART" id="SM00089">
    <property type="entry name" value="PKD"/>
    <property type="match status" value="7"/>
</dbReference>
<feature type="domain" description="PKD/Chitinase" evidence="2">
    <location>
        <begin position="434"/>
        <end position="524"/>
    </location>
</feature>
<evidence type="ECO:0000256" key="1">
    <source>
        <dbReference type="SAM" id="SignalP"/>
    </source>
</evidence>
<sequence length="713" mass="73042">MPLKVNAMRRFNQNIAICITALLTACGGGSSSCSSAYGNLIGNSSSCNKTSAQQTPTADAGGNQYVALNATVTLDASKSTGQSLTYHWSLTSAPTGSNAKLQLTNVIQPTFVADQSGTYVITLIVNDGKSDSTPAIITVTASTTNVPPTANAGANQNIITGSSVTLDGSASSDPNRDTLTYNWQLVSRPSGSTATLTKSNDVKPTFIADKAGAYVANLQVSDGKALSELSYVTVNAQTTNSAPVAVVGPNQSVTVGTSVTLDGTASSDANRDPLTYLWSITASPQGSSARLTGATTAKPSLVPDQAGTYLISLRVNDGQIDSDYAFATIYASTANVAPVASAGSNQNVLTGTTVTLDASASSDANRDLLTYSWTFVSKPSLSNARLSDSTSAKPTFQADIGGSYVASLIVSDGRLNSSTAYTTVTAANANLAPTAKPGNSQFVITGAQVTLDGSTSSDPNRNPLTYKWTTVSKPTNSNASLINDTTPQPRFTADQSGLYVFSLIVNNGVLPSAVAYVSVNASTTLQPPVANAGSNLNVTTLDALTLDGSGSTDANNAPLSYQWTLVSRPPASTAAALLLPNTVNPRFKPDVTGTYVLSLTVNNGQASSQPAVMTITASSGNLPPTANAGTDFSAALGTSIALDGTRSTDPNGDRLTYNWALAYKPATSTAGLLGTSGSKTAFVADVVGVYVFSLVVNDGQYSSEPAYISITVK</sequence>
<reference evidence="3" key="1">
    <citation type="submission" date="2020-09" db="EMBL/GenBank/DDBJ databases">
        <title>Genome seq and assembly of Limnohabitants sp.</title>
        <authorList>
            <person name="Chhetri G."/>
        </authorList>
    </citation>
    <scope>NUCLEOTIDE SEQUENCE</scope>
    <source>
        <strain evidence="3">JUR4</strain>
    </source>
</reference>
<name>A0A927FFG1_9BURK</name>
<feature type="domain" description="PKD/Chitinase" evidence="2">
    <location>
        <begin position="529"/>
        <end position="618"/>
    </location>
</feature>
<feature type="domain" description="PKD/Chitinase" evidence="2">
    <location>
        <begin position="149"/>
        <end position="239"/>
    </location>
</feature>
<dbReference type="SUPFAM" id="SSF49299">
    <property type="entry name" value="PKD domain"/>
    <property type="match status" value="6"/>
</dbReference>
<evidence type="ECO:0000259" key="2">
    <source>
        <dbReference type="SMART" id="SM00089"/>
    </source>
</evidence>
<dbReference type="InterPro" id="IPR035986">
    <property type="entry name" value="PKD_dom_sf"/>
</dbReference>
<dbReference type="Pfam" id="PF22352">
    <property type="entry name" value="K319L-like_PKD"/>
    <property type="match status" value="7"/>
</dbReference>
<feature type="domain" description="PKD/Chitinase" evidence="2">
    <location>
        <begin position="51"/>
        <end position="142"/>
    </location>
</feature>
<evidence type="ECO:0000313" key="3">
    <source>
        <dbReference type="EMBL" id="MBD8049691.1"/>
    </source>
</evidence>
<accession>A0A927FFG1</accession>
<feature type="chain" id="PRO_5037404721" description="PKD/Chitinase domain-containing protein" evidence="1">
    <location>
        <begin position="37"/>
        <end position="713"/>
    </location>
</feature>
<gene>
    <name evidence="3" type="ORF">IC609_03970</name>
</gene>
<dbReference type="GO" id="GO:0031410">
    <property type="term" value="C:cytoplasmic vesicle"/>
    <property type="evidence" value="ECO:0007669"/>
    <property type="project" value="TreeGrafter"/>
</dbReference>
<feature type="domain" description="PKD/Chitinase" evidence="2">
    <location>
        <begin position="339"/>
        <end position="429"/>
    </location>
</feature>
<dbReference type="Proteomes" id="UP000647424">
    <property type="component" value="Unassembled WGS sequence"/>
</dbReference>
<evidence type="ECO:0000313" key="4">
    <source>
        <dbReference type="Proteomes" id="UP000647424"/>
    </source>
</evidence>
<keyword evidence="4" id="KW-1185">Reference proteome</keyword>
<proteinExistence type="predicted"/>
<dbReference type="InterPro" id="IPR022409">
    <property type="entry name" value="PKD/Chitinase_dom"/>
</dbReference>
<dbReference type="Gene3D" id="2.60.40.10">
    <property type="entry name" value="Immunoglobulins"/>
    <property type="match status" value="7"/>
</dbReference>
<protein>
    <recommendedName>
        <fullName evidence="2">PKD/Chitinase domain-containing protein</fullName>
    </recommendedName>
</protein>
<organism evidence="3 4">
    <name type="scientific">Limnohabitans radicicola</name>
    <dbReference type="NCBI Taxonomy" id="2771427"/>
    <lineage>
        <taxon>Bacteria</taxon>
        <taxon>Pseudomonadati</taxon>
        <taxon>Pseudomonadota</taxon>
        <taxon>Betaproteobacteria</taxon>
        <taxon>Burkholderiales</taxon>
        <taxon>Comamonadaceae</taxon>
        <taxon>Limnohabitans</taxon>
    </lineage>
</organism>